<evidence type="ECO:0000256" key="10">
    <source>
        <dbReference type="SAM" id="MobiDB-lite"/>
    </source>
</evidence>
<dbReference type="Gene3D" id="3.30.200.20">
    <property type="entry name" value="Phosphorylase Kinase, domain 1"/>
    <property type="match status" value="1"/>
</dbReference>
<dbReference type="InterPro" id="IPR008271">
    <property type="entry name" value="Ser/Thr_kinase_AS"/>
</dbReference>
<keyword evidence="4" id="KW-0547">Nucleotide-binding</keyword>
<evidence type="ECO:0000256" key="4">
    <source>
        <dbReference type="ARBA" id="ARBA00022741"/>
    </source>
</evidence>
<dbReference type="GO" id="GO:0005524">
    <property type="term" value="F:ATP binding"/>
    <property type="evidence" value="ECO:0007669"/>
    <property type="project" value="UniProtKB-UniRule"/>
</dbReference>
<sequence length="1192" mass="136003">MHPDVKESFDITIESNSISADWLKTIKWNRDVCLASKETIERNVKYLTQFRRKYQFDRSIYSKIRSLENAIVRDLAKLIFVRRKFKKWEDNDDLRDFSLLAIWFKAIGLDNKSIELLSNQYEDIEELLNADDEELRILMLRGFNLEIDISYGQIDCDSQNCIDSKIDSNQDKWIDGNCVKRCDNVEKSNTNNLKTYVNDYIRVILKAQHSLHQCLDKLGNSIEISSTEQLCWDSWNHWINQADEDQKELIKSLISSLTKKSRHLSQPLPPLPDLKTIFLKNLRDGSTVDSRSTGSSPLSPPYQQPLSASNLSHRSISSSSSSIVQQGFHVNNQSIFDPNHITPTQRCPTPPPTRSGLHHKRSFIFSSASLLLSNSSSKNSDRKFPTTPPPIRRHQTNNFGSKNFPLTKSKSHEEHLSNRIEPLDPLINSKLIKKFNLAPLSTKPAKNNKHNSWDNLPHIPNQQQRRRLATEPGSIGSISPILTSSNCSSPIAISPENQAYSDKQTSDICFFDSVPRSPRSQAMSHSIHHRFVSTMKINSIQCNVCEKQMFFGFKCRDCKYYCHRDCQDKAPNSCGLPIELMDLFKKTLSEGQTRSSSPKNLPKRARSQLNYYSSQINSNSSSNPSSPALFNHSSSSSTTISPTENHKLIGSQFQFPPNINITSTISIDYEDADQNLFTQNSSDVNEDSGNKSISTIQEEEELIIGTTSSSSSVFTNKPLIDSDKSINSCLVTSGSSGDSVRTVTGHLDSQDSQASDLDQNEQSWSRQNSVTSKEWDIPYDELKIEDEIGVGRFGTVYRGKWHGSVAIKQLIMGENDLEEERKAFEVFKQEVAIFKKTRHENLVLFMGACMKPPHLAIVTSLCKGLTLHTHIHIRHDKFNLNRKIMIAEQICLGIGYLHAREIIHKDLKTKNIFYENGKVIITDFGLSSVARLCVPDRRKDWLTVPQGWLCYLAPEIVRTLSVYSQESSDSSFSFKTDVYAFGTVWFELLFGSWPFSQQPPEVIIWQVGKGIKQPIINFQSSKEIKDILYACWAFNPDERPDFIKLYESLERLPKKRLQRSPSHPAHLQHSNTSQNYSLDDILEKYIPNEDLSKVKRILFGKETEPIEFEDSIMCYAKQNNFEIKGYRFDCPTEQTRLPRIIRVGLIQNRIVMPTTESVDNQRQALHKRINDILYAAMKCNANIVCLQEAWSG</sequence>
<dbReference type="PROSITE" id="PS50081">
    <property type="entry name" value="ZF_DAG_PE_2"/>
    <property type="match status" value="1"/>
</dbReference>
<dbReference type="InterPro" id="IPR002219">
    <property type="entry name" value="PKC_DAG/PE"/>
</dbReference>
<keyword evidence="6" id="KW-0862">Zinc</keyword>
<dbReference type="OrthoDB" id="774951at2759"/>
<keyword evidence="5 11" id="KW-0418">Kinase</keyword>
<evidence type="ECO:0000313" key="11">
    <source>
        <dbReference type="EMBL" id="KPM12044.1"/>
    </source>
</evidence>
<dbReference type="GO" id="GO:0006950">
    <property type="term" value="P:response to stress"/>
    <property type="evidence" value="ECO:0007669"/>
    <property type="project" value="UniProtKB-ARBA"/>
</dbReference>
<gene>
    <name evidence="11" type="ORF">QR98_0106250</name>
</gene>
<evidence type="ECO:0000256" key="9">
    <source>
        <dbReference type="ARBA" id="ARBA00048679"/>
    </source>
</evidence>
<evidence type="ECO:0000256" key="5">
    <source>
        <dbReference type="ARBA" id="ARBA00022777"/>
    </source>
</evidence>
<comment type="catalytic activity">
    <reaction evidence="9">
        <text>L-seryl-[protein] + ATP = O-phospho-L-seryl-[protein] + ADP + H(+)</text>
        <dbReference type="Rhea" id="RHEA:17989"/>
        <dbReference type="Rhea" id="RHEA-COMP:9863"/>
        <dbReference type="Rhea" id="RHEA-COMP:11604"/>
        <dbReference type="ChEBI" id="CHEBI:15378"/>
        <dbReference type="ChEBI" id="CHEBI:29999"/>
        <dbReference type="ChEBI" id="CHEBI:30616"/>
        <dbReference type="ChEBI" id="CHEBI:83421"/>
        <dbReference type="ChEBI" id="CHEBI:456216"/>
        <dbReference type="EC" id="2.7.11.1"/>
    </reaction>
</comment>
<dbReference type="InterPro" id="IPR036526">
    <property type="entry name" value="C-N_Hydrolase_sf"/>
</dbReference>
<feature type="region of interest" description="Disordered" evidence="10">
    <location>
        <begin position="334"/>
        <end position="358"/>
    </location>
</feature>
<dbReference type="PROSITE" id="PS00108">
    <property type="entry name" value="PROTEIN_KINASE_ST"/>
    <property type="match status" value="1"/>
</dbReference>
<feature type="compositionally biased region" description="Polar residues" evidence="10">
    <location>
        <begin position="760"/>
        <end position="770"/>
    </location>
</feature>
<dbReference type="SUPFAM" id="SSF57889">
    <property type="entry name" value="Cysteine-rich domain"/>
    <property type="match status" value="1"/>
</dbReference>
<dbReference type="InterPro" id="IPR051681">
    <property type="entry name" value="Ser/Thr_Kinases-Pseudokinases"/>
</dbReference>
<dbReference type="Gene3D" id="3.60.110.10">
    <property type="entry name" value="Carbon-nitrogen hydrolase"/>
    <property type="match status" value="1"/>
</dbReference>
<keyword evidence="7" id="KW-0067">ATP-binding</keyword>
<dbReference type="InterPro" id="IPR017441">
    <property type="entry name" value="Protein_kinase_ATP_BS"/>
</dbReference>
<evidence type="ECO:0000256" key="1">
    <source>
        <dbReference type="ARBA" id="ARBA00022527"/>
    </source>
</evidence>
<feature type="region of interest" description="Disordered" evidence="10">
    <location>
        <begin position="734"/>
        <end position="770"/>
    </location>
</feature>
<name>A0A132AM52_SARSC</name>
<evidence type="ECO:0000256" key="7">
    <source>
        <dbReference type="ARBA" id="ARBA00022840"/>
    </source>
</evidence>
<dbReference type="CDD" id="cd20812">
    <property type="entry name" value="C1_KSR"/>
    <property type="match status" value="1"/>
</dbReference>
<keyword evidence="3" id="KW-0479">Metal-binding</keyword>
<organism evidence="11 12">
    <name type="scientific">Sarcoptes scabiei</name>
    <name type="common">Itch mite</name>
    <name type="synonym">Acarus scabiei</name>
    <dbReference type="NCBI Taxonomy" id="52283"/>
    <lineage>
        <taxon>Eukaryota</taxon>
        <taxon>Metazoa</taxon>
        <taxon>Ecdysozoa</taxon>
        <taxon>Arthropoda</taxon>
        <taxon>Chelicerata</taxon>
        <taxon>Arachnida</taxon>
        <taxon>Acari</taxon>
        <taxon>Acariformes</taxon>
        <taxon>Sarcoptiformes</taxon>
        <taxon>Astigmata</taxon>
        <taxon>Psoroptidia</taxon>
        <taxon>Sarcoptoidea</taxon>
        <taxon>Sarcoptidae</taxon>
        <taxon>Sarcoptinae</taxon>
        <taxon>Sarcoptes</taxon>
    </lineage>
</organism>
<accession>A0A132AM52</accession>
<feature type="compositionally biased region" description="Low complexity" evidence="10">
    <location>
        <begin position="304"/>
        <end position="314"/>
    </location>
</feature>
<dbReference type="InterPro" id="IPR046349">
    <property type="entry name" value="C1-like_sf"/>
</dbReference>
<protein>
    <submittedName>
        <fullName evidence="11">Kinase suppressor of Ras 2-like protein</fullName>
    </submittedName>
</protein>
<evidence type="ECO:0000256" key="6">
    <source>
        <dbReference type="ARBA" id="ARBA00022833"/>
    </source>
</evidence>
<dbReference type="GO" id="GO:0046872">
    <property type="term" value="F:metal ion binding"/>
    <property type="evidence" value="ECO:0007669"/>
    <property type="project" value="UniProtKB-KW"/>
</dbReference>
<dbReference type="PANTHER" id="PTHR44329">
    <property type="entry name" value="SERINE/THREONINE-PROTEIN KINASE TNNI3K-RELATED"/>
    <property type="match status" value="1"/>
</dbReference>
<dbReference type="Pfam" id="PF00130">
    <property type="entry name" value="C1_1"/>
    <property type="match status" value="1"/>
</dbReference>
<evidence type="ECO:0000256" key="2">
    <source>
        <dbReference type="ARBA" id="ARBA00022679"/>
    </source>
</evidence>
<dbReference type="Pfam" id="PF07714">
    <property type="entry name" value="PK_Tyr_Ser-Thr"/>
    <property type="match status" value="1"/>
</dbReference>
<feature type="region of interest" description="Disordered" evidence="10">
    <location>
        <begin position="614"/>
        <end position="643"/>
    </location>
</feature>
<dbReference type="GO" id="GO:0004674">
    <property type="term" value="F:protein serine/threonine kinase activity"/>
    <property type="evidence" value="ECO:0007669"/>
    <property type="project" value="UniProtKB-KW"/>
</dbReference>
<comment type="caution">
    <text evidence="11">The sequence shown here is derived from an EMBL/GenBank/DDBJ whole genome shotgun (WGS) entry which is preliminary data.</text>
</comment>
<dbReference type="EMBL" id="JXLN01018640">
    <property type="protein sequence ID" value="KPM12044.1"/>
    <property type="molecule type" value="Genomic_DNA"/>
</dbReference>
<evidence type="ECO:0000256" key="8">
    <source>
        <dbReference type="ARBA" id="ARBA00047899"/>
    </source>
</evidence>
<dbReference type="SUPFAM" id="SSF56112">
    <property type="entry name" value="Protein kinase-like (PK-like)"/>
    <property type="match status" value="1"/>
</dbReference>
<feature type="region of interest" description="Disordered" evidence="10">
    <location>
        <begin position="374"/>
        <end position="404"/>
    </location>
</feature>
<keyword evidence="2" id="KW-0808">Transferase</keyword>
<proteinExistence type="predicted"/>
<reference evidence="11 12" key="1">
    <citation type="journal article" date="2015" name="Parasit. Vectors">
        <title>Draft genome of the scabies mite.</title>
        <authorList>
            <person name="Rider S.D.Jr."/>
            <person name="Morgan M.S."/>
            <person name="Arlian L.G."/>
        </authorList>
    </citation>
    <scope>NUCLEOTIDE SEQUENCE [LARGE SCALE GENOMIC DNA]</scope>
    <source>
        <strain evidence="11">Arlian Lab</strain>
    </source>
</reference>
<dbReference type="SMART" id="SM00220">
    <property type="entry name" value="S_TKc"/>
    <property type="match status" value="1"/>
</dbReference>
<evidence type="ECO:0000313" key="12">
    <source>
        <dbReference type="Proteomes" id="UP000616769"/>
    </source>
</evidence>
<dbReference type="FunFam" id="3.30.200.20:FF:000034">
    <property type="entry name" value="Kinase suppressor of Ras 1"/>
    <property type="match status" value="1"/>
</dbReference>
<evidence type="ECO:0000256" key="3">
    <source>
        <dbReference type="ARBA" id="ARBA00022723"/>
    </source>
</evidence>
<dbReference type="PANTHER" id="PTHR44329:SF253">
    <property type="entry name" value="KINASE SUPPRESSOR OF RAS 2"/>
    <property type="match status" value="1"/>
</dbReference>
<dbReference type="PROSITE" id="PS00107">
    <property type="entry name" value="PROTEIN_KINASE_ATP"/>
    <property type="match status" value="1"/>
</dbReference>
<comment type="catalytic activity">
    <reaction evidence="8">
        <text>L-threonyl-[protein] + ATP = O-phospho-L-threonyl-[protein] + ADP + H(+)</text>
        <dbReference type="Rhea" id="RHEA:46608"/>
        <dbReference type="Rhea" id="RHEA-COMP:11060"/>
        <dbReference type="Rhea" id="RHEA-COMP:11605"/>
        <dbReference type="ChEBI" id="CHEBI:15378"/>
        <dbReference type="ChEBI" id="CHEBI:30013"/>
        <dbReference type="ChEBI" id="CHEBI:30616"/>
        <dbReference type="ChEBI" id="CHEBI:61977"/>
        <dbReference type="ChEBI" id="CHEBI:456216"/>
        <dbReference type="EC" id="2.7.11.1"/>
    </reaction>
</comment>
<dbReference type="Gene3D" id="1.10.510.10">
    <property type="entry name" value="Transferase(Phosphotransferase) domain 1"/>
    <property type="match status" value="1"/>
</dbReference>
<dbReference type="SMART" id="SM00109">
    <property type="entry name" value="C1"/>
    <property type="match status" value="1"/>
</dbReference>
<dbReference type="FunFam" id="1.10.510.10:FF:000107">
    <property type="entry name" value="kinase suppressor of Ras 1"/>
    <property type="match status" value="1"/>
</dbReference>
<dbReference type="Proteomes" id="UP000616769">
    <property type="component" value="Unassembled WGS sequence"/>
</dbReference>
<feature type="region of interest" description="Disordered" evidence="10">
    <location>
        <begin position="285"/>
        <end position="314"/>
    </location>
</feature>
<dbReference type="PROSITE" id="PS50011">
    <property type="entry name" value="PROTEIN_KINASE_DOM"/>
    <property type="match status" value="1"/>
</dbReference>
<dbReference type="InterPro" id="IPR001245">
    <property type="entry name" value="Ser-Thr/Tyr_kinase_cat_dom"/>
</dbReference>
<dbReference type="PROSITE" id="PS00479">
    <property type="entry name" value="ZF_DAG_PE_1"/>
    <property type="match status" value="1"/>
</dbReference>
<dbReference type="Gene3D" id="3.30.60.20">
    <property type="match status" value="1"/>
</dbReference>
<dbReference type="InterPro" id="IPR011009">
    <property type="entry name" value="Kinase-like_dom_sf"/>
</dbReference>
<keyword evidence="1" id="KW-0723">Serine/threonine-protein kinase</keyword>
<dbReference type="AlphaFoldDB" id="A0A132AM52"/>
<dbReference type="VEuPathDB" id="VectorBase:SSCA001375"/>
<dbReference type="InterPro" id="IPR000719">
    <property type="entry name" value="Prot_kinase_dom"/>
</dbReference>